<accession>T1A4K0</accession>
<comment type="caution">
    <text evidence="1">The sequence shown here is derived from an EMBL/GenBank/DDBJ whole genome shotgun (WGS) entry which is preliminary data.</text>
</comment>
<reference evidence="1" key="1">
    <citation type="submission" date="2013-08" db="EMBL/GenBank/DDBJ databases">
        <authorList>
            <person name="Mendez C."/>
            <person name="Richter M."/>
            <person name="Ferrer M."/>
            <person name="Sanchez J."/>
        </authorList>
    </citation>
    <scope>NUCLEOTIDE SEQUENCE</scope>
</reference>
<protein>
    <submittedName>
        <fullName evidence="1">Patatin-like phospholipase family</fullName>
    </submittedName>
</protein>
<proteinExistence type="predicted"/>
<reference evidence="1" key="2">
    <citation type="journal article" date="2014" name="ISME J.">
        <title>Microbial stratification in low pH oxic and suboxic macroscopic growths along an acid mine drainage.</title>
        <authorList>
            <person name="Mendez-Garcia C."/>
            <person name="Mesa V."/>
            <person name="Sprenger R.R."/>
            <person name="Richter M."/>
            <person name="Diez M.S."/>
            <person name="Solano J."/>
            <person name="Bargiela R."/>
            <person name="Golyshina O.V."/>
            <person name="Manteca A."/>
            <person name="Ramos J.L."/>
            <person name="Gallego J.R."/>
            <person name="Llorente I."/>
            <person name="Martins Dos Santos V.A."/>
            <person name="Jensen O.N."/>
            <person name="Pelaez A.I."/>
            <person name="Sanchez J."/>
            <person name="Ferrer M."/>
        </authorList>
    </citation>
    <scope>NUCLEOTIDE SEQUENCE</scope>
</reference>
<feature type="non-terminal residue" evidence="1">
    <location>
        <position position="1"/>
    </location>
</feature>
<evidence type="ECO:0000313" key="1">
    <source>
        <dbReference type="EMBL" id="EQD36770.1"/>
    </source>
</evidence>
<name>T1A4K0_9ZZZZ</name>
<dbReference type="AlphaFoldDB" id="T1A4K0"/>
<gene>
    <name evidence="1" type="ORF">B2A_12026</name>
</gene>
<organism evidence="1">
    <name type="scientific">mine drainage metagenome</name>
    <dbReference type="NCBI Taxonomy" id="410659"/>
    <lineage>
        <taxon>unclassified sequences</taxon>
        <taxon>metagenomes</taxon>
        <taxon>ecological metagenomes</taxon>
    </lineage>
</organism>
<sequence length="185" mass="20774">SIALPILFPSVRIDGRDYGDGSLLQLTPLAPAIHLGAERLLIVAVHGPNRALARKAPPSAPPSWMTIAGFMMDAFFLDSLYIDLERLKGINENIVNCAPVAGTPLRRVETLVLSPSIDPTLLVSRHRDRFPRWLRWLVRESEDGVSPGFELESYLFFDGPYCRQLVELGYSDTRSRQDEIRQFLA</sequence>
<dbReference type="SUPFAM" id="SSF52151">
    <property type="entry name" value="FabD/lysophospholipase-like"/>
    <property type="match status" value="1"/>
</dbReference>
<dbReference type="EMBL" id="AUZZ01008681">
    <property type="protein sequence ID" value="EQD36770.1"/>
    <property type="molecule type" value="Genomic_DNA"/>
</dbReference>
<dbReference type="InterPro" id="IPR016035">
    <property type="entry name" value="Acyl_Trfase/lysoPLipase"/>
</dbReference>